<gene>
    <name evidence="1" type="ORF">EYF80_025754</name>
</gene>
<keyword evidence="2" id="KW-1185">Reference proteome</keyword>
<proteinExistence type="predicted"/>
<reference evidence="1 2" key="1">
    <citation type="submission" date="2019-03" db="EMBL/GenBank/DDBJ databases">
        <title>First draft genome of Liparis tanakae, snailfish: a comprehensive survey of snailfish specific genes.</title>
        <authorList>
            <person name="Kim W."/>
            <person name="Song I."/>
            <person name="Jeong J.-H."/>
            <person name="Kim D."/>
            <person name="Kim S."/>
            <person name="Ryu S."/>
            <person name="Song J.Y."/>
            <person name="Lee S.K."/>
        </authorList>
    </citation>
    <scope>NUCLEOTIDE SEQUENCE [LARGE SCALE GENOMIC DNA]</scope>
    <source>
        <tissue evidence="1">Muscle</tissue>
    </source>
</reference>
<accession>A0A4Z2HEI7</accession>
<evidence type="ECO:0000313" key="2">
    <source>
        <dbReference type="Proteomes" id="UP000314294"/>
    </source>
</evidence>
<comment type="caution">
    <text evidence="1">The sequence shown here is derived from an EMBL/GenBank/DDBJ whole genome shotgun (WGS) entry which is preliminary data.</text>
</comment>
<dbReference type="Proteomes" id="UP000314294">
    <property type="component" value="Unassembled WGS sequence"/>
</dbReference>
<organism evidence="1 2">
    <name type="scientific">Liparis tanakae</name>
    <name type="common">Tanaka's snailfish</name>
    <dbReference type="NCBI Taxonomy" id="230148"/>
    <lineage>
        <taxon>Eukaryota</taxon>
        <taxon>Metazoa</taxon>
        <taxon>Chordata</taxon>
        <taxon>Craniata</taxon>
        <taxon>Vertebrata</taxon>
        <taxon>Euteleostomi</taxon>
        <taxon>Actinopterygii</taxon>
        <taxon>Neopterygii</taxon>
        <taxon>Teleostei</taxon>
        <taxon>Neoteleostei</taxon>
        <taxon>Acanthomorphata</taxon>
        <taxon>Eupercaria</taxon>
        <taxon>Perciformes</taxon>
        <taxon>Cottioidei</taxon>
        <taxon>Cottales</taxon>
        <taxon>Liparidae</taxon>
        <taxon>Liparis</taxon>
    </lineage>
</organism>
<dbReference type="EMBL" id="SRLO01000260">
    <property type="protein sequence ID" value="TNN64031.1"/>
    <property type="molecule type" value="Genomic_DNA"/>
</dbReference>
<name>A0A4Z2HEI7_9TELE</name>
<protein>
    <submittedName>
        <fullName evidence="1">Uncharacterized protein</fullName>
    </submittedName>
</protein>
<dbReference type="AlphaFoldDB" id="A0A4Z2HEI7"/>
<evidence type="ECO:0000313" key="1">
    <source>
        <dbReference type="EMBL" id="TNN64031.1"/>
    </source>
</evidence>
<sequence length="61" mass="6888">MQSAVRRQLHAQVCDWLLNPGVTPSLQRDGPLTSVKCFFIRYAEHLKHDGPLNSDRSAGRL</sequence>